<evidence type="ECO:0000313" key="3">
    <source>
        <dbReference type="Proteomes" id="UP000624709"/>
    </source>
</evidence>
<gene>
    <name evidence="2" type="ORF">Apa02nite_054000</name>
</gene>
<keyword evidence="1" id="KW-0472">Membrane</keyword>
<protein>
    <recommendedName>
        <fullName evidence="4">Transposase</fullName>
    </recommendedName>
</protein>
<keyword evidence="1" id="KW-1133">Transmembrane helix</keyword>
<reference evidence="2 3" key="1">
    <citation type="submission" date="2021-01" db="EMBL/GenBank/DDBJ databases">
        <title>Whole genome shotgun sequence of Actinoplanes palleronii NBRC 14916.</title>
        <authorList>
            <person name="Komaki H."/>
            <person name="Tamura T."/>
        </authorList>
    </citation>
    <scope>NUCLEOTIDE SEQUENCE [LARGE SCALE GENOMIC DNA]</scope>
    <source>
        <strain evidence="2 3">NBRC 14916</strain>
    </source>
</reference>
<keyword evidence="1" id="KW-0812">Transmembrane</keyword>
<evidence type="ECO:0008006" key="4">
    <source>
        <dbReference type="Google" id="ProtNLM"/>
    </source>
</evidence>
<evidence type="ECO:0000313" key="2">
    <source>
        <dbReference type="EMBL" id="GIE69292.1"/>
    </source>
</evidence>
<comment type="caution">
    <text evidence="2">The sequence shown here is derived from an EMBL/GenBank/DDBJ whole genome shotgun (WGS) entry which is preliminary data.</text>
</comment>
<dbReference type="EMBL" id="BOMS01000084">
    <property type="protein sequence ID" value="GIE69292.1"/>
    <property type="molecule type" value="Genomic_DNA"/>
</dbReference>
<accession>A0ABQ4BF21</accession>
<keyword evidence="3" id="KW-1185">Reference proteome</keyword>
<feature type="transmembrane region" description="Helical" evidence="1">
    <location>
        <begin position="12"/>
        <end position="31"/>
    </location>
</feature>
<proteinExistence type="predicted"/>
<dbReference type="Proteomes" id="UP000624709">
    <property type="component" value="Unassembled WGS sequence"/>
</dbReference>
<evidence type="ECO:0000256" key="1">
    <source>
        <dbReference type="SAM" id="Phobius"/>
    </source>
</evidence>
<name>A0ABQ4BF21_9ACTN</name>
<organism evidence="2 3">
    <name type="scientific">Actinoplanes palleronii</name>
    <dbReference type="NCBI Taxonomy" id="113570"/>
    <lineage>
        <taxon>Bacteria</taxon>
        <taxon>Bacillati</taxon>
        <taxon>Actinomycetota</taxon>
        <taxon>Actinomycetes</taxon>
        <taxon>Micromonosporales</taxon>
        <taxon>Micromonosporaceae</taxon>
        <taxon>Actinoplanes</taxon>
    </lineage>
</organism>
<sequence>MDQYQVRRYDAWYAHITLAMTAAFLAIIRAAEAAASKPPARRTKTA</sequence>